<name>A0A1G7I0A8_9FLAO</name>
<reference evidence="1 2" key="1">
    <citation type="submission" date="2016-10" db="EMBL/GenBank/DDBJ databases">
        <authorList>
            <person name="de Groot N.N."/>
        </authorList>
    </citation>
    <scope>NUCLEOTIDE SEQUENCE [LARGE SCALE GENOMIC DNA]</scope>
    <source>
        <strain evidence="1 2">DSM 16195</strain>
    </source>
</reference>
<keyword evidence="2" id="KW-1185">Reference proteome</keyword>
<dbReference type="AlphaFoldDB" id="A0A1G7I0A8"/>
<dbReference type="Proteomes" id="UP000199321">
    <property type="component" value="Unassembled WGS sequence"/>
</dbReference>
<dbReference type="STRING" id="227084.SAMN05421855_10528"/>
<proteinExistence type="predicted"/>
<evidence type="ECO:0000313" key="1">
    <source>
        <dbReference type="EMBL" id="SDF06075.1"/>
    </source>
</evidence>
<sequence>MKIRKGIDKILAGFGNVKASERSHVDSFTEEIINSVEGEKIAASENGQIWIEYQELGGFQFLNLTILSKFNIKTKKKCKMHFLGGASELILTSDDEEIESDYSNVSNRWITTMSFDISDDEIKFIDNKVAEEIHIEYKKKTISFQVIK</sequence>
<evidence type="ECO:0000313" key="2">
    <source>
        <dbReference type="Proteomes" id="UP000199321"/>
    </source>
</evidence>
<gene>
    <name evidence="1" type="ORF">SAMN05421855_10528</name>
</gene>
<accession>A0A1G7I0A8</accession>
<dbReference type="OrthoDB" id="1201645at2"/>
<organism evidence="1 2">
    <name type="scientific">Ulvibacter litoralis</name>
    <dbReference type="NCBI Taxonomy" id="227084"/>
    <lineage>
        <taxon>Bacteria</taxon>
        <taxon>Pseudomonadati</taxon>
        <taxon>Bacteroidota</taxon>
        <taxon>Flavobacteriia</taxon>
        <taxon>Flavobacteriales</taxon>
        <taxon>Flavobacteriaceae</taxon>
        <taxon>Ulvibacter</taxon>
    </lineage>
</organism>
<evidence type="ECO:0008006" key="3">
    <source>
        <dbReference type="Google" id="ProtNLM"/>
    </source>
</evidence>
<protein>
    <recommendedName>
        <fullName evidence="3">Immunity protein 50</fullName>
    </recommendedName>
</protein>
<dbReference type="EMBL" id="FNBA01000005">
    <property type="protein sequence ID" value="SDF06075.1"/>
    <property type="molecule type" value="Genomic_DNA"/>
</dbReference>
<dbReference type="RefSeq" id="WP_139149422.1">
    <property type="nucleotide sequence ID" value="NZ_BMWO01000007.1"/>
</dbReference>